<gene>
    <name evidence="1" type="ORF">PoB_005498700</name>
</gene>
<dbReference type="AlphaFoldDB" id="A0AAV4CAA7"/>
<name>A0AAV4CAA7_9GAST</name>
<protein>
    <submittedName>
        <fullName evidence="1">Uncharacterized protein</fullName>
    </submittedName>
</protein>
<dbReference type="Proteomes" id="UP000735302">
    <property type="component" value="Unassembled WGS sequence"/>
</dbReference>
<evidence type="ECO:0000313" key="2">
    <source>
        <dbReference type="Proteomes" id="UP000735302"/>
    </source>
</evidence>
<comment type="caution">
    <text evidence="1">The sequence shown here is derived from an EMBL/GenBank/DDBJ whole genome shotgun (WGS) entry which is preliminary data.</text>
</comment>
<sequence>MPKGQTSSTKYFPTWEKTSAKEVKEQVENRTRMPTPFQVMNKMQPFGTQVADLVTRVLHPFRTLISAAVTSEFHILM</sequence>
<dbReference type="EMBL" id="BLXT01006043">
    <property type="protein sequence ID" value="GFO28482.1"/>
    <property type="molecule type" value="Genomic_DNA"/>
</dbReference>
<accession>A0AAV4CAA7</accession>
<keyword evidence="2" id="KW-1185">Reference proteome</keyword>
<organism evidence="1 2">
    <name type="scientific">Plakobranchus ocellatus</name>
    <dbReference type="NCBI Taxonomy" id="259542"/>
    <lineage>
        <taxon>Eukaryota</taxon>
        <taxon>Metazoa</taxon>
        <taxon>Spiralia</taxon>
        <taxon>Lophotrochozoa</taxon>
        <taxon>Mollusca</taxon>
        <taxon>Gastropoda</taxon>
        <taxon>Heterobranchia</taxon>
        <taxon>Euthyneura</taxon>
        <taxon>Panpulmonata</taxon>
        <taxon>Sacoglossa</taxon>
        <taxon>Placobranchoidea</taxon>
        <taxon>Plakobranchidae</taxon>
        <taxon>Plakobranchus</taxon>
    </lineage>
</organism>
<reference evidence="1 2" key="1">
    <citation type="journal article" date="2021" name="Elife">
        <title>Chloroplast acquisition without the gene transfer in kleptoplastic sea slugs, Plakobranchus ocellatus.</title>
        <authorList>
            <person name="Maeda T."/>
            <person name="Takahashi S."/>
            <person name="Yoshida T."/>
            <person name="Shimamura S."/>
            <person name="Takaki Y."/>
            <person name="Nagai Y."/>
            <person name="Toyoda A."/>
            <person name="Suzuki Y."/>
            <person name="Arimoto A."/>
            <person name="Ishii H."/>
            <person name="Satoh N."/>
            <person name="Nishiyama T."/>
            <person name="Hasebe M."/>
            <person name="Maruyama T."/>
            <person name="Minagawa J."/>
            <person name="Obokata J."/>
            <person name="Shigenobu S."/>
        </authorList>
    </citation>
    <scope>NUCLEOTIDE SEQUENCE [LARGE SCALE GENOMIC DNA]</scope>
</reference>
<evidence type="ECO:0000313" key="1">
    <source>
        <dbReference type="EMBL" id="GFO28482.1"/>
    </source>
</evidence>
<proteinExistence type="predicted"/>